<evidence type="ECO:0000259" key="2">
    <source>
        <dbReference type="Pfam" id="PF04389"/>
    </source>
</evidence>
<dbReference type="Proteomes" id="UP000610746">
    <property type="component" value="Unassembled WGS sequence"/>
</dbReference>
<dbReference type="EMBL" id="JABSNO010000004">
    <property type="protein sequence ID" value="NRS91767.1"/>
    <property type="molecule type" value="Genomic_DNA"/>
</dbReference>
<dbReference type="SUPFAM" id="SSF53187">
    <property type="entry name" value="Zn-dependent exopeptidases"/>
    <property type="match status" value="1"/>
</dbReference>
<comment type="caution">
    <text evidence="4">The sequence shown here is derived from an EMBL/GenBank/DDBJ whole genome shotgun (WGS) entry which is preliminary data.</text>
</comment>
<dbReference type="Gene3D" id="3.40.630.10">
    <property type="entry name" value="Zn peptidases"/>
    <property type="match status" value="1"/>
</dbReference>
<dbReference type="GO" id="GO:0006508">
    <property type="term" value="P:proteolysis"/>
    <property type="evidence" value="ECO:0007669"/>
    <property type="project" value="InterPro"/>
</dbReference>
<dbReference type="Gene3D" id="2.30.42.10">
    <property type="match status" value="1"/>
</dbReference>
<gene>
    <name evidence="4" type="ORF">HNQ03_000834</name>
</gene>
<dbReference type="RefSeq" id="WP_173778388.1">
    <property type="nucleotide sequence ID" value="NZ_JABSNO010000004.1"/>
</dbReference>
<dbReference type="InterPro" id="IPR001478">
    <property type="entry name" value="PDZ"/>
</dbReference>
<feature type="domain" description="PDZ" evidence="3">
    <location>
        <begin position="342"/>
        <end position="410"/>
    </location>
</feature>
<protein>
    <recommendedName>
        <fullName evidence="6">PDZ domain-containing protein</fullName>
    </recommendedName>
</protein>
<dbReference type="PANTHER" id="PTHR12147:SF26">
    <property type="entry name" value="PEPTIDASE M28 DOMAIN-CONTAINING PROTEIN"/>
    <property type="match status" value="1"/>
</dbReference>
<dbReference type="SUPFAM" id="SSF50156">
    <property type="entry name" value="PDZ domain-like"/>
    <property type="match status" value="1"/>
</dbReference>
<evidence type="ECO:0000259" key="3">
    <source>
        <dbReference type="Pfam" id="PF13180"/>
    </source>
</evidence>
<feature type="signal peptide" evidence="1">
    <location>
        <begin position="1"/>
        <end position="22"/>
    </location>
</feature>
<dbReference type="AlphaFoldDB" id="A0A8J8G8A0"/>
<reference evidence="4" key="1">
    <citation type="submission" date="2020-05" db="EMBL/GenBank/DDBJ databases">
        <title>Genomic Encyclopedia of Type Strains, Phase IV (KMG-V): Genome sequencing to study the core and pangenomes of soil and plant-associated prokaryotes.</title>
        <authorList>
            <person name="Whitman W."/>
        </authorList>
    </citation>
    <scope>NUCLEOTIDE SEQUENCE</scope>
    <source>
        <strain evidence="4">16F</strain>
    </source>
</reference>
<feature type="domain" description="Peptidase M28" evidence="2">
    <location>
        <begin position="101"/>
        <end position="298"/>
    </location>
</feature>
<organism evidence="4 5">
    <name type="scientific">Frigoriflavimonas asaccharolytica</name>
    <dbReference type="NCBI Taxonomy" id="2735899"/>
    <lineage>
        <taxon>Bacteria</taxon>
        <taxon>Pseudomonadati</taxon>
        <taxon>Bacteroidota</taxon>
        <taxon>Flavobacteriia</taxon>
        <taxon>Flavobacteriales</taxon>
        <taxon>Weeksellaceae</taxon>
        <taxon>Frigoriflavimonas</taxon>
    </lineage>
</organism>
<name>A0A8J8G8A0_9FLAO</name>
<evidence type="ECO:0000256" key="1">
    <source>
        <dbReference type="SAM" id="SignalP"/>
    </source>
</evidence>
<dbReference type="GO" id="GO:0008235">
    <property type="term" value="F:metalloexopeptidase activity"/>
    <property type="evidence" value="ECO:0007669"/>
    <property type="project" value="InterPro"/>
</dbReference>
<feature type="chain" id="PRO_5035180835" description="PDZ domain-containing protein" evidence="1">
    <location>
        <begin position="23"/>
        <end position="411"/>
    </location>
</feature>
<dbReference type="Pfam" id="PF13180">
    <property type="entry name" value="PDZ_2"/>
    <property type="match status" value="1"/>
</dbReference>
<sequence length="411" mass="46061">MKLSIKIIALLFFSLQWISISAQVDTSQIKKHIEVLSSDSMEGRLVGSTGEKLASEYISNYFQELNLTPFTNNDFINYFSFNYNSNPHGNGTNSNTITGRNVVAFLDNEAKYTFVIGAHYDHLGLNEYNLSTDSKGKGQIHNGADDNASGVSAVLELANMYSKNNIKEHVNFIFVCFSGEELGLMGSKSIAEIIKKEYPNSSLMLNFDMIGRMDSTNSLNIGGIGTSPNFTITINENKPDNFQLTLDESGTGPSDHTSFYTNGIPVLFLHTGLHLDYHKPTDDADKINFKKTAEIVDFAKSVIDDLALNPELPFLQTKLKSTENISSFKVTLGIFPDYTDYGDGLHIQEVIENRTAEKYGLQKGDIITKIHKTDITDVYTYMKALSTLKKDQFYKLKFIRNKKNQTINIKF</sequence>
<dbReference type="InterPro" id="IPR045175">
    <property type="entry name" value="M28_fam"/>
</dbReference>
<dbReference type="InterPro" id="IPR007484">
    <property type="entry name" value="Peptidase_M28"/>
</dbReference>
<evidence type="ECO:0000313" key="4">
    <source>
        <dbReference type="EMBL" id="NRS91767.1"/>
    </source>
</evidence>
<evidence type="ECO:0000313" key="5">
    <source>
        <dbReference type="Proteomes" id="UP000610746"/>
    </source>
</evidence>
<proteinExistence type="predicted"/>
<evidence type="ECO:0008006" key="6">
    <source>
        <dbReference type="Google" id="ProtNLM"/>
    </source>
</evidence>
<keyword evidence="5" id="KW-1185">Reference proteome</keyword>
<dbReference type="Pfam" id="PF04389">
    <property type="entry name" value="Peptidase_M28"/>
    <property type="match status" value="1"/>
</dbReference>
<accession>A0A8J8G8A0</accession>
<dbReference type="PANTHER" id="PTHR12147">
    <property type="entry name" value="METALLOPEPTIDASE M28 FAMILY MEMBER"/>
    <property type="match status" value="1"/>
</dbReference>
<keyword evidence="1" id="KW-0732">Signal</keyword>
<dbReference type="InterPro" id="IPR036034">
    <property type="entry name" value="PDZ_sf"/>
</dbReference>